<dbReference type="EMBL" id="OV170234">
    <property type="protein sequence ID" value="CAH0720249.1"/>
    <property type="molecule type" value="Genomic_DNA"/>
</dbReference>
<proteinExistence type="predicted"/>
<organism evidence="1 2">
    <name type="scientific">Brenthis ino</name>
    <name type="common">lesser marbled fritillary</name>
    <dbReference type="NCBI Taxonomy" id="405034"/>
    <lineage>
        <taxon>Eukaryota</taxon>
        <taxon>Metazoa</taxon>
        <taxon>Ecdysozoa</taxon>
        <taxon>Arthropoda</taxon>
        <taxon>Hexapoda</taxon>
        <taxon>Insecta</taxon>
        <taxon>Pterygota</taxon>
        <taxon>Neoptera</taxon>
        <taxon>Endopterygota</taxon>
        <taxon>Lepidoptera</taxon>
        <taxon>Glossata</taxon>
        <taxon>Ditrysia</taxon>
        <taxon>Papilionoidea</taxon>
        <taxon>Nymphalidae</taxon>
        <taxon>Heliconiinae</taxon>
        <taxon>Argynnini</taxon>
        <taxon>Brenthis</taxon>
    </lineage>
</organism>
<gene>
    <name evidence="1" type="ORF">BINO364_LOCUS6507</name>
</gene>
<feature type="non-terminal residue" evidence="1">
    <location>
        <position position="70"/>
    </location>
</feature>
<evidence type="ECO:0000313" key="2">
    <source>
        <dbReference type="Proteomes" id="UP000838878"/>
    </source>
</evidence>
<reference evidence="1" key="1">
    <citation type="submission" date="2021-12" db="EMBL/GenBank/DDBJ databases">
        <authorList>
            <person name="Martin H S."/>
        </authorList>
    </citation>
    <scope>NUCLEOTIDE SEQUENCE</scope>
</reference>
<keyword evidence="2" id="KW-1185">Reference proteome</keyword>
<name>A0A8J9Y615_9NEOP</name>
<dbReference type="Proteomes" id="UP000838878">
    <property type="component" value="Chromosome 14"/>
</dbReference>
<protein>
    <submittedName>
        <fullName evidence="1">Uncharacterized protein</fullName>
    </submittedName>
</protein>
<sequence>MVTGIGCQLEEFKLYRPFCESMALIVYDSSCRLNTKRYRGRYTIDQDNYVQLEASLVTVLASNILKVYTI</sequence>
<evidence type="ECO:0000313" key="1">
    <source>
        <dbReference type="EMBL" id="CAH0720249.1"/>
    </source>
</evidence>
<accession>A0A8J9Y615</accession>
<dbReference type="AlphaFoldDB" id="A0A8J9Y615"/>